<dbReference type="RefSeq" id="WP_153535331.1">
    <property type="nucleotide sequence ID" value="NZ_WEGH01000003.1"/>
</dbReference>
<dbReference type="InterPro" id="IPR058502">
    <property type="entry name" value="PLL-like_beta-prop"/>
</dbReference>
<keyword evidence="4" id="KW-1185">Reference proteome</keyword>
<gene>
    <name evidence="3" type="ORF">ACRB68_42910</name>
</gene>
<evidence type="ECO:0000256" key="1">
    <source>
        <dbReference type="SAM" id="SignalP"/>
    </source>
</evidence>
<dbReference type="AlphaFoldDB" id="A0A7K0BYF0"/>
<evidence type="ECO:0000313" key="4">
    <source>
        <dbReference type="Proteomes" id="UP000487268"/>
    </source>
</evidence>
<dbReference type="Proteomes" id="UP000487268">
    <property type="component" value="Unassembled WGS sequence"/>
</dbReference>
<proteinExistence type="predicted"/>
<keyword evidence="1" id="KW-0732">Signal</keyword>
<comment type="caution">
    <text evidence="3">The sequence shown here is derived from an EMBL/GenBank/DDBJ whole genome shotgun (WGS) entry which is preliminary data.</text>
</comment>
<sequence length="779" mass="79312">MRQRIHKVLLALVMAVVAAFGAGIPAAEAGPSQRVAPAVPAAAGQFHSARAQLLSGASIAASATLTVKVAGVGGLPASGLDTVWIDFAVKGTGSADGALVPYPSDGTRPGVSGSLYEAGGYNHDLLPVKVGADGAIKIGNFGNVPTAATVYAVVHGYTLTSAGTTAGSTFTALSPARVLNGVTVPAQGSYTFSPLGQGGVPSSGVSEVVFTLTGSATAATRLTVHPSDTGNQVGTDLTLWAGNYRDNLVIGKLGPDGKVTIGNLGTTAAKIWADVSGYYASPQASLAGGVERPLTPARVLGPVNVAANGTYAFAPLGKGGVPATGVSAVGLNISVRSADTGYVRVYPSGETPPGTRTVGYPTADRYNAGFVNAKPGADGKIIISNPSPSAVSVSLDAYAYFVPSTGCTSAPAPARAAASLPVESFSATNVLQRSAQQGTSLGMIEYVYTDNIGRLMHGRQDPDSFNSLQWTAISGNEAFTGTPGMAEQADGRLQIAAHNTSGDVWTRPQKTGDLFEWGDWADVPQAMASHATLVRHGDTLVAFAVDGSGVLWALPQKDANGTYGSWVRLGFSGLTGTPAAIEVGNGVRVFALDSAGDLKTALYTGGVLSQCASLGGSGLKGTPSLVKYPGGKVRIFARSSDDSIVTKIQDDSGDFPAAWDQVGTFKAAGSPSALLSPAGKTEVVARAADGRLWSSGETAQASGTWRDWVQAQTSDDTFSAATDPVAFTYTNTSGPTWGFVARDADQRSRLYYVDAAGSALAKSALAFRKVTLPAPPPAK</sequence>
<evidence type="ECO:0000313" key="3">
    <source>
        <dbReference type="EMBL" id="MQY06205.1"/>
    </source>
</evidence>
<feature type="signal peptide" evidence="1">
    <location>
        <begin position="1"/>
        <end position="29"/>
    </location>
</feature>
<protein>
    <recommendedName>
        <fullName evidence="2">PLL-like beta propeller domain-containing protein</fullName>
    </recommendedName>
</protein>
<reference evidence="3 4" key="1">
    <citation type="submission" date="2019-10" db="EMBL/GenBank/DDBJ databases">
        <title>Actinomadura rubteroloni sp. nov. and Actinomadura macrotermitis sp. nov., isolated from the gut of fungus growing-termite Macrotermes natalensis.</title>
        <authorList>
            <person name="Benndorf R."/>
            <person name="Martin K."/>
            <person name="Kuefner M."/>
            <person name="De Beer W."/>
            <person name="Kaster A.-K."/>
            <person name="Vollmers J."/>
            <person name="Poulsen M."/>
            <person name="Beemelmanns C."/>
        </authorList>
    </citation>
    <scope>NUCLEOTIDE SEQUENCE [LARGE SCALE GENOMIC DNA]</scope>
    <source>
        <strain evidence="3 4">RB68</strain>
    </source>
</reference>
<accession>A0A7K0BYF0</accession>
<feature type="chain" id="PRO_5029514984" description="PLL-like beta propeller domain-containing protein" evidence="1">
    <location>
        <begin position="30"/>
        <end position="779"/>
    </location>
</feature>
<dbReference type="Pfam" id="PF26607">
    <property type="entry name" value="DUF8189"/>
    <property type="match status" value="1"/>
</dbReference>
<dbReference type="OrthoDB" id="4178270at2"/>
<evidence type="ECO:0000259" key="2">
    <source>
        <dbReference type="Pfam" id="PF26607"/>
    </source>
</evidence>
<feature type="domain" description="PLL-like beta propeller" evidence="2">
    <location>
        <begin position="469"/>
        <end position="660"/>
    </location>
</feature>
<organism evidence="3 4">
    <name type="scientific">Actinomadura macrotermitis</name>
    <dbReference type="NCBI Taxonomy" id="2585200"/>
    <lineage>
        <taxon>Bacteria</taxon>
        <taxon>Bacillati</taxon>
        <taxon>Actinomycetota</taxon>
        <taxon>Actinomycetes</taxon>
        <taxon>Streptosporangiales</taxon>
        <taxon>Thermomonosporaceae</taxon>
        <taxon>Actinomadura</taxon>
    </lineage>
</organism>
<dbReference type="EMBL" id="WEGH01000003">
    <property type="protein sequence ID" value="MQY06205.1"/>
    <property type="molecule type" value="Genomic_DNA"/>
</dbReference>
<name>A0A7K0BYF0_9ACTN</name>
<dbReference type="SUPFAM" id="SSF89372">
    <property type="entry name" value="Fucose-specific lectin"/>
    <property type="match status" value="1"/>
</dbReference>